<dbReference type="InterPro" id="IPR040278">
    <property type="entry name" value="UPF0426"/>
</dbReference>
<sequence>MALAMAYFSSLSSAVRLGGLRNLNSEKQTRAAKLPVRLPNCSGSKIAFGHLGNGLGFRAKASYNCIFDPDDEPILKEAFKEPVAFMGGMFAGLLRLDLNEEPLKEWVTRTVEASGIAEDIDADDLKADDKVPQQIEIS</sequence>
<accession>A0A2P2P0F7</accession>
<protein>
    <submittedName>
        <fullName evidence="1">UPF0426 protein At1g28150ic</fullName>
    </submittedName>
</protein>
<dbReference type="PANTHER" id="PTHR35996:SF1">
    <property type="entry name" value="OS04G0528100 PROTEIN"/>
    <property type="match status" value="1"/>
</dbReference>
<organism evidence="1">
    <name type="scientific">Rhizophora mucronata</name>
    <name type="common">Asiatic mangrove</name>
    <dbReference type="NCBI Taxonomy" id="61149"/>
    <lineage>
        <taxon>Eukaryota</taxon>
        <taxon>Viridiplantae</taxon>
        <taxon>Streptophyta</taxon>
        <taxon>Embryophyta</taxon>
        <taxon>Tracheophyta</taxon>
        <taxon>Spermatophyta</taxon>
        <taxon>Magnoliopsida</taxon>
        <taxon>eudicotyledons</taxon>
        <taxon>Gunneridae</taxon>
        <taxon>Pentapetalae</taxon>
        <taxon>rosids</taxon>
        <taxon>fabids</taxon>
        <taxon>Malpighiales</taxon>
        <taxon>Rhizophoraceae</taxon>
        <taxon>Rhizophora</taxon>
    </lineage>
</organism>
<dbReference type="EMBL" id="GGEC01067729">
    <property type="protein sequence ID" value="MBX48213.1"/>
    <property type="molecule type" value="Transcribed_RNA"/>
</dbReference>
<dbReference type="AlphaFoldDB" id="A0A2P2P0F7"/>
<proteinExistence type="predicted"/>
<evidence type="ECO:0000313" key="1">
    <source>
        <dbReference type="EMBL" id="MBX48213.1"/>
    </source>
</evidence>
<reference evidence="1" key="1">
    <citation type="submission" date="2018-02" db="EMBL/GenBank/DDBJ databases">
        <title>Rhizophora mucronata_Transcriptome.</title>
        <authorList>
            <person name="Meera S.P."/>
            <person name="Sreeshan A."/>
            <person name="Augustine A."/>
        </authorList>
    </citation>
    <scope>NUCLEOTIDE SEQUENCE</scope>
    <source>
        <tissue evidence="1">Leaf</tissue>
    </source>
</reference>
<dbReference type="Pfam" id="PF26369">
    <property type="entry name" value="UPF0426"/>
    <property type="match status" value="1"/>
</dbReference>
<dbReference type="PANTHER" id="PTHR35996">
    <property type="entry name" value="OSJNBA0038O10.25 PROTEIN"/>
    <property type="match status" value="1"/>
</dbReference>
<name>A0A2P2P0F7_RHIMU</name>